<feature type="region of interest" description="Disordered" evidence="2">
    <location>
        <begin position="130"/>
        <end position="215"/>
    </location>
</feature>
<evidence type="ECO:0000256" key="2">
    <source>
        <dbReference type="SAM" id="MobiDB-lite"/>
    </source>
</evidence>
<evidence type="ECO:0000313" key="4">
    <source>
        <dbReference type="EMBL" id="KAH8096826.1"/>
    </source>
</evidence>
<accession>A0A8K0XNZ4</accession>
<keyword evidence="1" id="KW-0862">Zinc</keyword>
<dbReference type="AlphaFoldDB" id="A0A8K0XNZ4"/>
<evidence type="ECO:0000256" key="1">
    <source>
        <dbReference type="PROSITE-ProRule" id="PRU00042"/>
    </source>
</evidence>
<dbReference type="PROSITE" id="PS50157">
    <property type="entry name" value="ZINC_FINGER_C2H2_2"/>
    <property type="match status" value="1"/>
</dbReference>
<dbReference type="SMART" id="SM00355">
    <property type="entry name" value="ZnF_C2H2"/>
    <property type="match status" value="2"/>
</dbReference>
<dbReference type="EMBL" id="JAEVFJ010000022">
    <property type="protein sequence ID" value="KAH8096826.1"/>
    <property type="molecule type" value="Genomic_DNA"/>
</dbReference>
<feature type="compositionally biased region" description="Low complexity" evidence="2">
    <location>
        <begin position="177"/>
        <end position="188"/>
    </location>
</feature>
<dbReference type="Gene3D" id="3.30.160.60">
    <property type="entry name" value="Classic Zinc Finger"/>
    <property type="match status" value="1"/>
</dbReference>
<reference evidence="4" key="1">
    <citation type="journal article" date="2021" name="New Phytol.">
        <title>Evolutionary innovations through gain and loss of genes in the ectomycorrhizal Boletales.</title>
        <authorList>
            <person name="Wu G."/>
            <person name="Miyauchi S."/>
            <person name="Morin E."/>
            <person name="Kuo A."/>
            <person name="Drula E."/>
            <person name="Varga T."/>
            <person name="Kohler A."/>
            <person name="Feng B."/>
            <person name="Cao Y."/>
            <person name="Lipzen A."/>
            <person name="Daum C."/>
            <person name="Hundley H."/>
            <person name="Pangilinan J."/>
            <person name="Johnson J."/>
            <person name="Barry K."/>
            <person name="LaButti K."/>
            <person name="Ng V."/>
            <person name="Ahrendt S."/>
            <person name="Min B."/>
            <person name="Choi I.G."/>
            <person name="Park H."/>
            <person name="Plett J.M."/>
            <person name="Magnuson J."/>
            <person name="Spatafora J.W."/>
            <person name="Nagy L.G."/>
            <person name="Henrissat B."/>
            <person name="Grigoriev I.V."/>
            <person name="Yang Z.L."/>
            <person name="Xu J."/>
            <person name="Martin F.M."/>
        </authorList>
    </citation>
    <scope>NUCLEOTIDE SEQUENCE</scope>
    <source>
        <strain evidence="4">KKN 215</strain>
    </source>
</reference>
<feature type="domain" description="C2H2-type" evidence="3">
    <location>
        <begin position="86"/>
        <end position="113"/>
    </location>
</feature>
<dbReference type="Pfam" id="PF00096">
    <property type="entry name" value="zf-C2H2"/>
    <property type="match status" value="1"/>
</dbReference>
<dbReference type="Proteomes" id="UP000813824">
    <property type="component" value="Unassembled WGS sequence"/>
</dbReference>
<comment type="caution">
    <text evidence="4">The sequence shown here is derived from an EMBL/GenBank/DDBJ whole genome shotgun (WGS) entry which is preliminary data.</text>
</comment>
<feature type="compositionally biased region" description="Low complexity" evidence="2">
    <location>
        <begin position="156"/>
        <end position="168"/>
    </location>
</feature>
<dbReference type="PROSITE" id="PS00028">
    <property type="entry name" value="ZINC_FINGER_C2H2_1"/>
    <property type="match status" value="1"/>
</dbReference>
<gene>
    <name evidence="4" type="ORF">BXZ70DRAFT_944705</name>
</gene>
<name>A0A8K0XNZ4_9AGAR</name>
<keyword evidence="5" id="KW-1185">Reference proteome</keyword>
<dbReference type="InterPro" id="IPR013087">
    <property type="entry name" value="Znf_C2H2_type"/>
</dbReference>
<dbReference type="SUPFAM" id="SSF57667">
    <property type="entry name" value="beta-beta-alpha zinc fingers"/>
    <property type="match status" value="1"/>
</dbReference>
<feature type="compositionally biased region" description="Polar residues" evidence="2">
    <location>
        <begin position="198"/>
        <end position="209"/>
    </location>
</feature>
<sequence length="291" mass="32606">MATIHPLLQQLLSPPIGFDPNDPDHWLIWLKDEFKRYIPQPSKGIACPNNICAYHNGRSSRTDLFRHWSRCQATPGWIRILTETANRCPFCGHTTAQRSNMTTHIKTHTGETEYCHLGCGYNCTDPGQLSKHRKTHLQHRTSRSSARRRTRRAAKSSRSSSRTSTSSAEILSDDDIVTSPSPSSSLTLVEEEPSLSSMRTHGQHTTQSLSHRRLRSKARCDPYPIPPYQTLYGVAQSGMRLSSHPQANRQHPVGSVMDVALNISYAFHPWLEAGQSQLLTPGECLRGTQSG</sequence>
<proteinExistence type="predicted"/>
<feature type="compositionally biased region" description="Basic residues" evidence="2">
    <location>
        <begin position="130"/>
        <end position="155"/>
    </location>
</feature>
<evidence type="ECO:0000259" key="3">
    <source>
        <dbReference type="PROSITE" id="PS50157"/>
    </source>
</evidence>
<organism evidence="4 5">
    <name type="scientific">Cristinia sonorae</name>
    <dbReference type="NCBI Taxonomy" id="1940300"/>
    <lineage>
        <taxon>Eukaryota</taxon>
        <taxon>Fungi</taxon>
        <taxon>Dikarya</taxon>
        <taxon>Basidiomycota</taxon>
        <taxon>Agaricomycotina</taxon>
        <taxon>Agaricomycetes</taxon>
        <taxon>Agaricomycetidae</taxon>
        <taxon>Agaricales</taxon>
        <taxon>Pleurotineae</taxon>
        <taxon>Stephanosporaceae</taxon>
        <taxon>Cristinia</taxon>
    </lineage>
</organism>
<dbReference type="InterPro" id="IPR036236">
    <property type="entry name" value="Znf_C2H2_sf"/>
</dbReference>
<dbReference type="OrthoDB" id="654211at2759"/>
<evidence type="ECO:0000313" key="5">
    <source>
        <dbReference type="Proteomes" id="UP000813824"/>
    </source>
</evidence>
<dbReference type="GO" id="GO:0008270">
    <property type="term" value="F:zinc ion binding"/>
    <property type="evidence" value="ECO:0007669"/>
    <property type="project" value="UniProtKB-KW"/>
</dbReference>
<protein>
    <recommendedName>
        <fullName evidence="3">C2H2-type domain-containing protein</fullName>
    </recommendedName>
</protein>
<keyword evidence="1" id="KW-0479">Metal-binding</keyword>
<keyword evidence="1" id="KW-0863">Zinc-finger</keyword>